<evidence type="ECO:0000259" key="1">
    <source>
        <dbReference type="SMART" id="SM00382"/>
    </source>
</evidence>
<comment type="caution">
    <text evidence="2">The sequence shown here is derived from an EMBL/GenBank/DDBJ whole genome shotgun (WGS) entry which is preliminary data.</text>
</comment>
<name>A0A832I697_9THEM</name>
<dbReference type="EMBL" id="DTKQ01000021">
    <property type="protein sequence ID" value="HGZ78857.1"/>
    <property type="molecule type" value="Genomic_DNA"/>
</dbReference>
<dbReference type="InterPro" id="IPR003593">
    <property type="entry name" value="AAA+_ATPase"/>
</dbReference>
<dbReference type="SUPFAM" id="SSF52540">
    <property type="entry name" value="P-loop containing nucleoside triphosphate hydrolases"/>
    <property type="match status" value="1"/>
</dbReference>
<dbReference type="GO" id="GO:0005524">
    <property type="term" value="F:ATP binding"/>
    <property type="evidence" value="ECO:0007669"/>
    <property type="project" value="UniProtKB-KW"/>
</dbReference>
<dbReference type="PANTHER" id="PTHR33295">
    <property type="entry name" value="ATPASE"/>
    <property type="match status" value="1"/>
</dbReference>
<organism evidence="2">
    <name type="scientific">Pseudothermotoga hypogea</name>
    <dbReference type="NCBI Taxonomy" id="57487"/>
    <lineage>
        <taxon>Bacteria</taxon>
        <taxon>Thermotogati</taxon>
        <taxon>Thermotogota</taxon>
        <taxon>Thermotogae</taxon>
        <taxon>Thermotogales</taxon>
        <taxon>Thermotogaceae</taxon>
        <taxon>Pseudothermotoga</taxon>
    </lineage>
</organism>
<dbReference type="SMART" id="SM00382">
    <property type="entry name" value="AAA"/>
    <property type="match status" value="1"/>
</dbReference>
<protein>
    <submittedName>
        <fullName evidence="2">ATP-binding protein</fullName>
    </submittedName>
</protein>
<accession>A0A832I697</accession>
<dbReference type="InterPro" id="IPR025420">
    <property type="entry name" value="DUF4143"/>
</dbReference>
<sequence length="464" mass="54543">MQTDELYLMNPWWRDAKQIHSDRHLVCFEKSVFRYYPKKLFKEIPSDKPGIYTLRGPRQVGKTTFLKLYAKRLIEEGVEPSRIFFLTCDGIKDRFELAETLKVYFQIFGKRSNQIRYLFIDEITTIKDWQSSIKYLVDIGLLDNCLLILSGSSSYDLKSSSERMPGRKGFGKDLIYMPITFQEFLKSLGIEIERKSLREILTFSEEELRTLELRYAFVKEHFVKYLHTGGFPRVIDDFLREGKITEITKNVYRDFILADAEKYLRSRTKLLELLRKLPHIVGQRFSWNSLVDVFSGHIDSVDTIQKYFEYLGYSFIVANVFFVDISRKIVRPKKDKKLYPSDRIVAEIVAEVSGEEIDLPQLIEMLTLRHILRDRDLVHNGLNLYEGPYYWYSERGNEIDFVCEREGVLIPIEVKYQNKITKSDYLGMRKVFGKGLLVTKDTILKDGNIVGLPAWLFFGMLNEE</sequence>
<dbReference type="AlphaFoldDB" id="A0A832I697"/>
<keyword evidence="2" id="KW-0067">ATP-binding</keyword>
<dbReference type="Gene3D" id="3.40.50.300">
    <property type="entry name" value="P-loop containing nucleotide triphosphate hydrolases"/>
    <property type="match status" value="1"/>
</dbReference>
<evidence type="ECO:0000313" key="2">
    <source>
        <dbReference type="EMBL" id="HGZ78857.1"/>
    </source>
</evidence>
<dbReference type="InterPro" id="IPR027417">
    <property type="entry name" value="P-loop_NTPase"/>
</dbReference>
<keyword evidence="2" id="KW-0547">Nucleotide-binding</keyword>
<dbReference type="Pfam" id="PF13173">
    <property type="entry name" value="AAA_14"/>
    <property type="match status" value="1"/>
</dbReference>
<dbReference type="InterPro" id="IPR041682">
    <property type="entry name" value="AAA_14"/>
</dbReference>
<reference evidence="2" key="1">
    <citation type="journal article" date="2020" name="mSystems">
        <title>Genome- and Community-Level Interaction Insights into Carbon Utilization and Element Cycling Functions of Hydrothermarchaeota in Hydrothermal Sediment.</title>
        <authorList>
            <person name="Zhou Z."/>
            <person name="Liu Y."/>
            <person name="Xu W."/>
            <person name="Pan J."/>
            <person name="Luo Z.H."/>
            <person name="Li M."/>
        </authorList>
    </citation>
    <scope>NUCLEOTIDE SEQUENCE [LARGE SCALE GENOMIC DNA]</scope>
    <source>
        <strain evidence="2">SpSt-86</strain>
    </source>
</reference>
<dbReference type="PANTHER" id="PTHR33295:SF18">
    <property type="entry name" value="AAA+ ATPASE DOMAIN-CONTAINING PROTEIN"/>
    <property type="match status" value="1"/>
</dbReference>
<feature type="domain" description="AAA+ ATPase" evidence="1">
    <location>
        <begin position="48"/>
        <end position="194"/>
    </location>
</feature>
<gene>
    <name evidence="2" type="ORF">ENW55_02600</name>
</gene>
<dbReference type="Pfam" id="PF13635">
    <property type="entry name" value="DUF4143"/>
    <property type="match status" value="1"/>
</dbReference>
<proteinExistence type="predicted"/>